<accession>A0A8T1SE53</accession>
<evidence type="ECO:0000313" key="3">
    <source>
        <dbReference type="Proteomes" id="UP000765507"/>
    </source>
</evidence>
<name>A0A8T1SE53_CHESE</name>
<reference evidence="2 3" key="1">
    <citation type="journal article" date="2020" name="G3 (Bethesda)">
        <title>Draft Genome of the Common Snapping Turtle, Chelydra serpentina, a Model for Phenotypic Plasticity in Reptiles.</title>
        <authorList>
            <person name="Das D."/>
            <person name="Singh S.K."/>
            <person name="Bierstedt J."/>
            <person name="Erickson A."/>
            <person name="Galli G.L.J."/>
            <person name="Crossley D.A. 2nd"/>
            <person name="Rhen T."/>
        </authorList>
    </citation>
    <scope>NUCLEOTIDE SEQUENCE [LARGE SCALE GENOMIC DNA]</scope>
    <source>
        <strain evidence="2">KW</strain>
    </source>
</reference>
<keyword evidence="1" id="KW-0812">Transmembrane</keyword>
<keyword evidence="3" id="KW-1185">Reference proteome</keyword>
<keyword evidence="2" id="KW-0808">Transferase</keyword>
<protein>
    <submittedName>
        <fullName evidence="2">Fucosyltransferase 7</fullName>
    </submittedName>
</protein>
<proteinExistence type="predicted"/>
<feature type="non-terminal residue" evidence="2">
    <location>
        <position position="153"/>
    </location>
</feature>
<keyword evidence="2" id="KW-0328">Glycosyltransferase</keyword>
<organism evidence="2 3">
    <name type="scientific">Chelydra serpentina</name>
    <name type="common">Snapping turtle</name>
    <name type="synonym">Testudo serpentina</name>
    <dbReference type="NCBI Taxonomy" id="8475"/>
    <lineage>
        <taxon>Eukaryota</taxon>
        <taxon>Metazoa</taxon>
        <taxon>Chordata</taxon>
        <taxon>Craniata</taxon>
        <taxon>Vertebrata</taxon>
        <taxon>Euteleostomi</taxon>
        <taxon>Archelosauria</taxon>
        <taxon>Testudinata</taxon>
        <taxon>Testudines</taxon>
        <taxon>Cryptodira</taxon>
        <taxon>Durocryptodira</taxon>
        <taxon>Americhelydia</taxon>
        <taxon>Chelydroidea</taxon>
        <taxon>Chelydridae</taxon>
        <taxon>Chelydra</taxon>
    </lineage>
</organism>
<dbReference type="OrthoDB" id="427096at2759"/>
<dbReference type="EMBL" id="JAHGAV010000286">
    <property type="protein sequence ID" value="KAG6926987.1"/>
    <property type="molecule type" value="Genomic_DNA"/>
</dbReference>
<sequence>TRGEGKTIPNTSQCFCYYRRGLDSTLLMKQKFCQEPTPPSSPPLRVQRKLWLKMRTCSLPVLKALASAIIFAVILWNLNFLGYHAEVPGPALGPSKPLTVLIWHWPFHHTPNLSTDVCADRYGLKGCHLTGTTGSLARQMWWCSITGSYSRAR</sequence>
<evidence type="ECO:0000256" key="1">
    <source>
        <dbReference type="SAM" id="Phobius"/>
    </source>
</evidence>
<comment type="caution">
    <text evidence="2">The sequence shown here is derived from an EMBL/GenBank/DDBJ whole genome shotgun (WGS) entry which is preliminary data.</text>
</comment>
<gene>
    <name evidence="2" type="primary">FUT7</name>
    <name evidence="2" type="ORF">G0U57_010743</name>
</gene>
<dbReference type="AlphaFoldDB" id="A0A8T1SE53"/>
<dbReference type="Proteomes" id="UP000765507">
    <property type="component" value="Unassembled WGS sequence"/>
</dbReference>
<feature type="transmembrane region" description="Helical" evidence="1">
    <location>
        <begin position="57"/>
        <end position="78"/>
    </location>
</feature>
<dbReference type="GO" id="GO:0016757">
    <property type="term" value="F:glycosyltransferase activity"/>
    <property type="evidence" value="ECO:0007669"/>
    <property type="project" value="UniProtKB-KW"/>
</dbReference>
<keyword evidence="1" id="KW-0472">Membrane</keyword>
<keyword evidence="1" id="KW-1133">Transmembrane helix</keyword>
<evidence type="ECO:0000313" key="2">
    <source>
        <dbReference type="EMBL" id="KAG6926987.1"/>
    </source>
</evidence>